<dbReference type="InterPro" id="IPR012337">
    <property type="entry name" value="RNaseH-like_sf"/>
</dbReference>
<name>A0A1G9WP44_9PSED</name>
<dbReference type="Gene3D" id="3.30.420.10">
    <property type="entry name" value="Ribonuclease H-like superfamily/Ribonuclease H"/>
    <property type="match status" value="1"/>
</dbReference>
<dbReference type="PANTHER" id="PTHR23044">
    <property type="entry name" value="3'-5' EXONUCLEASE ERI1-RELATED"/>
    <property type="match status" value="1"/>
</dbReference>
<gene>
    <name evidence="5" type="ORF">PSAN_19270</name>
    <name evidence="6" type="ORF">SAMN04490179_1291</name>
</gene>
<organism evidence="6 7">
    <name type="scientific">Pseudomonas antarctica</name>
    <dbReference type="NCBI Taxonomy" id="219572"/>
    <lineage>
        <taxon>Bacteria</taxon>
        <taxon>Pseudomonadati</taxon>
        <taxon>Pseudomonadota</taxon>
        <taxon>Gammaproteobacteria</taxon>
        <taxon>Pseudomonadales</taxon>
        <taxon>Pseudomonadaceae</taxon>
        <taxon>Pseudomonas</taxon>
    </lineage>
</organism>
<dbReference type="InterPro" id="IPR036397">
    <property type="entry name" value="RNaseH_sf"/>
</dbReference>
<dbReference type="RefSeq" id="WP_130908765.1">
    <property type="nucleotide sequence ID" value="NZ_UYXQ01000013.1"/>
</dbReference>
<dbReference type="InterPro" id="IPR051274">
    <property type="entry name" value="3-5_Exoribonuclease"/>
</dbReference>
<dbReference type="Pfam" id="PF00929">
    <property type="entry name" value="RNase_T"/>
    <property type="match status" value="1"/>
</dbReference>
<dbReference type="SMART" id="SM00479">
    <property type="entry name" value="EXOIII"/>
    <property type="match status" value="1"/>
</dbReference>
<dbReference type="GO" id="GO:0000175">
    <property type="term" value="F:3'-5'-RNA exonuclease activity"/>
    <property type="evidence" value="ECO:0007669"/>
    <property type="project" value="InterPro"/>
</dbReference>
<dbReference type="Proteomes" id="UP000748067">
    <property type="component" value="Unassembled WGS sequence"/>
</dbReference>
<evidence type="ECO:0000313" key="5">
    <source>
        <dbReference type="EMBL" id="KAF2409522.1"/>
    </source>
</evidence>
<evidence type="ECO:0000313" key="6">
    <source>
        <dbReference type="EMBL" id="SDM86157.1"/>
    </source>
</evidence>
<dbReference type="GO" id="GO:0003676">
    <property type="term" value="F:nucleic acid binding"/>
    <property type="evidence" value="ECO:0007669"/>
    <property type="project" value="InterPro"/>
</dbReference>
<evidence type="ECO:0000313" key="8">
    <source>
        <dbReference type="Proteomes" id="UP000748067"/>
    </source>
</evidence>
<accession>A0A1G9WP44</accession>
<sequence>MKTLPNTRKLRTFETFISAFEFMLCVDLEATCDELIGAESPRKLIVGPDEMETIEIGLAVVDLRTLETVEMFQRYVRPVLHPTLTPFCTSLTSIKQADVDAAQEFSEVAMEVAALLQKYPSALWGSWGHYDADQLAADVLRANCRPILPGIAYLDIERCYCEIFACPSLGLRPAVEALGLAWSGRYHRGIDDARNLANMVTLLLEKARCIS</sequence>
<evidence type="ECO:0000313" key="7">
    <source>
        <dbReference type="Proteomes" id="UP000182470"/>
    </source>
</evidence>
<proteinExistence type="predicted"/>
<dbReference type="OrthoDB" id="4563729at2"/>
<evidence type="ECO:0000256" key="2">
    <source>
        <dbReference type="ARBA" id="ARBA00022801"/>
    </source>
</evidence>
<keyword evidence="1" id="KW-0540">Nuclease</keyword>
<evidence type="ECO:0000259" key="4">
    <source>
        <dbReference type="SMART" id="SM00479"/>
    </source>
</evidence>
<reference evidence="5 8" key="1">
    <citation type="submission" date="2015-01" db="EMBL/GenBank/DDBJ databases">
        <title>Genome Sequence of Pseudomonas antarctica CMS 35.</title>
        <authorList>
            <person name="Voget S."/>
            <person name="Chow J."/>
            <person name="Daniel R."/>
            <person name="Streit W."/>
        </authorList>
    </citation>
    <scope>NUCLEOTIDE SEQUENCE [LARGE SCALE GENOMIC DNA]</scope>
    <source>
        <strain evidence="5 8">CMS 35</strain>
    </source>
</reference>
<dbReference type="AlphaFoldDB" id="A0A1G9WP44"/>
<evidence type="ECO:0000256" key="3">
    <source>
        <dbReference type="ARBA" id="ARBA00022839"/>
    </source>
</evidence>
<dbReference type="EMBL" id="LT629704">
    <property type="protein sequence ID" value="SDM86157.1"/>
    <property type="molecule type" value="Genomic_DNA"/>
</dbReference>
<dbReference type="Proteomes" id="UP000182470">
    <property type="component" value="Chromosome I"/>
</dbReference>
<dbReference type="CDD" id="cd06133">
    <property type="entry name" value="ERI-1_3'hExo_like"/>
    <property type="match status" value="1"/>
</dbReference>
<dbReference type="SUPFAM" id="SSF53098">
    <property type="entry name" value="Ribonuclease H-like"/>
    <property type="match status" value="1"/>
</dbReference>
<dbReference type="PANTHER" id="PTHR23044:SF61">
    <property type="entry name" value="3'-5' EXORIBONUCLEASE 1-RELATED"/>
    <property type="match status" value="1"/>
</dbReference>
<keyword evidence="2" id="KW-0378">Hydrolase</keyword>
<reference evidence="6 7" key="2">
    <citation type="submission" date="2016-10" db="EMBL/GenBank/DDBJ databases">
        <authorList>
            <person name="de Groot N.N."/>
        </authorList>
    </citation>
    <scope>NUCLEOTIDE SEQUENCE [LARGE SCALE GENOMIC DNA]</scope>
    <source>
        <strain evidence="6 7">BS2772</strain>
    </source>
</reference>
<dbReference type="InterPro" id="IPR047201">
    <property type="entry name" value="ERI-1_3'hExo-like"/>
</dbReference>
<keyword evidence="3 6" id="KW-0269">Exonuclease</keyword>
<dbReference type="InterPro" id="IPR013520">
    <property type="entry name" value="Ribonucl_H"/>
</dbReference>
<dbReference type="EMBL" id="JXDI01000001">
    <property type="protein sequence ID" value="KAF2409522.1"/>
    <property type="molecule type" value="Genomic_DNA"/>
</dbReference>
<feature type="domain" description="Exonuclease" evidence="4">
    <location>
        <begin position="22"/>
        <end position="209"/>
    </location>
</feature>
<dbReference type="GO" id="GO:0006259">
    <property type="term" value="P:DNA metabolic process"/>
    <property type="evidence" value="ECO:0007669"/>
    <property type="project" value="UniProtKB-ARBA"/>
</dbReference>
<evidence type="ECO:0000256" key="1">
    <source>
        <dbReference type="ARBA" id="ARBA00022722"/>
    </source>
</evidence>
<protein>
    <submittedName>
        <fullName evidence="6">Inhibitor of the KinA pathway to sporulation, predicted exonuclease</fullName>
    </submittedName>
    <submittedName>
        <fullName evidence="5">Sporulation inhibitor KapD</fullName>
    </submittedName>
</protein>
<keyword evidence="8" id="KW-1185">Reference proteome</keyword>